<dbReference type="KEGG" id="apre:CNX65_23325"/>
<dbReference type="EMBL" id="CP023445">
    <property type="protein sequence ID" value="ATE55846.1"/>
    <property type="molecule type" value="Genomic_DNA"/>
</dbReference>
<dbReference type="AlphaFoldDB" id="A0A290ZA28"/>
<evidence type="ECO:0000313" key="4">
    <source>
        <dbReference type="Proteomes" id="UP000218505"/>
    </source>
</evidence>
<accession>A0A290ZA28</accession>
<reference evidence="3" key="1">
    <citation type="submission" date="2017-09" db="EMBL/GenBank/DDBJ databases">
        <title>Complete Genome Sequence of ansamitocin-producing Bacterium Actinosynnema pretiosum X47.</title>
        <authorList>
            <person name="Cao G."/>
            <person name="Zong G."/>
            <person name="Zhong C."/>
            <person name="Fu J."/>
        </authorList>
    </citation>
    <scope>NUCLEOTIDE SEQUENCE [LARGE SCALE GENOMIC DNA]</scope>
    <source>
        <strain evidence="3">X47</strain>
    </source>
</reference>
<organism evidence="3 4">
    <name type="scientific">Actinosynnema pretiosum</name>
    <dbReference type="NCBI Taxonomy" id="42197"/>
    <lineage>
        <taxon>Bacteria</taxon>
        <taxon>Bacillati</taxon>
        <taxon>Actinomycetota</taxon>
        <taxon>Actinomycetes</taxon>
        <taxon>Pseudonocardiales</taxon>
        <taxon>Pseudonocardiaceae</taxon>
        <taxon>Actinosynnema</taxon>
    </lineage>
</organism>
<gene>
    <name evidence="3" type="ORF">CNX65_23325</name>
</gene>
<proteinExistence type="predicted"/>
<evidence type="ECO:0000256" key="2">
    <source>
        <dbReference type="SAM" id="SignalP"/>
    </source>
</evidence>
<feature type="signal peptide" evidence="2">
    <location>
        <begin position="1"/>
        <end position="18"/>
    </location>
</feature>
<dbReference type="InterPro" id="IPR008993">
    <property type="entry name" value="TIMP-like_OB-fold"/>
</dbReference>
<evidence type="ECO:0000313" key="3">
    <source>
        <dbReference type="EMBL" id="ATE55846.1"/>
    </source>
</evidence>
<protein>
    <recommendedName>
        <fullName evidence="5">Lipoprotein</fullName>
    </recommendedName>
</protein>
<dbReference type="Proteomes" id="UP000218505">
    <property type="component" value="Chromosome"/>
</dbReference>
<feature type="region of interest" description="Disordered" evidence="1">
    <location>
        <begin position="121"/>
        <end position="141"/>
    </location>
</feature>
<evidence type="ECO:0000256" key="1">
    <source>
        <dbReference type="SAM" id="MobiDB-lite"/>
    </source>
</evidence>
<feature type="chain" id="PRO_5039433394" description="Lipoprotein" evidence="2">
    <location>
        <begin position="19"/>
        <end position="141"/>
    </location>
</feature>
<dbReference type="Gene3D" id="2.40.50.120">
    <property type="match status" value="1"/>
</dbReference>
<keyword evidence="2" id="KW-0732">Signal</keyword>
<evidence type="ECO:0008006" key="5">
    <source>
        <dbReference type="Google" id="ProtNLM"/>
    </source>
</evidence>
<sequence>MVLVAGLSTSVLAGAASACSCFPGDTEAARYARAHNVFTAVVLDRVLDPGGSSSVYDDKYRFTLQVGVEYKGSVPPAPVTVESTVHGSLCGTDLRVGVDYLLFATSYDGVLSTGSCSGNRGAADGPPDLGSNTASPCGTAL</sequence>
<keyword evidence="4" id="KW-1185">Reference proteome</keyword>
<dbReference type="SUPFAM" id="SSF50242">
    <property type="entry name" value="TIMP-like"/>
    <property type="match status" value="1"/>
</dbReference>
<name>A0A290ZA28_9PSEU</name>
<feature type="compositionally biased region" description="Polar residues" evidence="1">
    <location>
        <begin position="130"/>
        <end position="141"/>
    </location>
</feature>